<accession>A0AB39HNK5</accession>
<protein>
    <submittedName>
        <fullName evidence="1">Uncharacterized protein</fullName>
    </submittedName>
</protein>
<dbReference type="RefSeq" id="WP_368652990.1">
    <property type="nucleotide sequence ID" value="NZ_CP162599.1"/>
</dbReference>
<organism evidence="1">
    <name type="scientific">Ornithinibacillus sp. 4-3</name>
    <dbReference type="NCBI Taxonomy" id="3231488"/>
    <lineage>
        <taxon>Bacteria</taxon>
        <taxon>Bacillati</taxon>
        <taxon>Bacillota</taxon>
        <taxon>Bacilli</taxon>
        <taxon>Bacillales</taxon>
        <taxon>Bacillaceae</taxon>
        <taxon>Ornithinibacillus</taxon>
    </lineage>
</organism>
<dbReference type="AlphaFoldDB" id="A0AB39HNK5"/>
<gene>
    <name evidence="1" type="ORF">AB4Y30_14795</name>
</gene>
<reference evidence="1" key="1">
    <citation type="submission" date="2024-07" db="EMBL/GenBank/DDBJ databases">
        <title>Halotolerant mesophilic bacterium Ornithinibacillus sp. 4-3, sp. nov., isolated from soil.</title>
        <authorList>
            <person name="Sidarenka A.V."/>
            <person name="Guliayeva D.E."/>
            <person name="Leanovich S.I."/>
            <person name="Hileuskaya K.S."/>
            <person name="Akhremchuk A.E."/>
            <person name="Sikolenko M.A."/>
            <person name="Valentovich L.N."/>
        </authorList>
    </citation>
    <scope>NUCLEOTIDE SEQUENCE</scope>
    <source>
        <strain evidence="1">4-3</strain>
    </source>
</reference>
<dbReference type="EMBL" id="CP162599">
    <property type="protein sequence ID" value="XDK32269.1"/>
    <property type="molecule type" value="Genomic_DNA"/>
</dbReference>
<name>A0AB39HNK5_9BACI</name>
<sequence>MPKHAEDLYFFKNDEVWLATSSHEEWCVIYPRNAEEIERIMNIKGIVAMIE</sequence>
<proteinExistence type="predicted"/>
<evidence type="ECO:0000313" key="1">
    <source>
        <dbReference type="EMBL" id="XDK32269.1"/>
    </source>
</evidence>